<reference evidence="2" key="1">
    <citation type="journal article" date="2015" name="Nature">
        <title>Complex archaea that bridge the gap between prokaryotes and eukaryotes.</title>
        <authorList>
            <person name="Spang A."/>
            <person name="Saw J.H."/>
            <person name="Jorgensen S.L."/>
            <person name="Zaremba-Niedzwiedzka K."/>
            <person name="Martijn J."/>
            <person name="Lind A.E."/>
            <person name="van Eijk R."/>
            <person name="Schleper C."/>
            <person name="Guy L."/>
            <person name="Ettema T.J."/>
        </authorList>
    </citation>
    <scope>NUCLEOTIDE SEQUENCE</scope>
</reference>
<comment type="caution">
    <text evidence="2">The sequence shown here is derived from an EMBL/GenBank/DDBJ whole genome shotgun (WGS) entry which is preliminary data.</text>
</comment>
<dbReference type="EMBL" id="LAZR01014827">
    <property type="protein sequence ID" value="KKM15763.1"/>
    <property type="molecule type" value="Genomic_DNA"/>
</dbReference>
<dbReference type="AlphaFoldDB" id="A0A0F9K0U3"/>
<sequence length="125" mass="14010">MGGWIGVDLDGTLAEYDGWKGEEHIGKPIPAMVERVQQWLAKGYEVRVFTARVSTRESDELAAVKHAIHEWTKRHIGTPLVSTCSKDYAMVELWDDRCVQVIPNTGQPVDPDRAGRHRVGPDFLG</sequence>
<evidence type="ECO:0000313" key="2">
    <source>
        <dbReference type="EMBL" id="KKM15763.1"/>
    </source>
</evidence>
<dbReference type="InterPro" id="IPR023214">
    <property type="entry name" value="HAD_sf"/>
</dbReference>
<evidence type="ECO:0000256" key="1">
    <source>
        <dbReference type="SAM" id="MobiDB-lite"/>
    </source>
</evidence>
<protein>
    <recommendedName>
        <fullName evidence="3">Polynucleotide kinase</fullName>
    </recommendedName>
</protein>
<dbReference type="Gene3D" id="3.40.50.1000">
    <property type="entry name" value="HAD superfamily/HAD-like"/>
    <property type="match status" value="1"/>
</dbReference>
<organism evidence="2">
    <name type="scientific">marine sediment metagenome</name>
    <dbReference type="NCBI Taxonomy" id="412755"/>
    <lineage>
        <taxon>unclassified sequences</taxon>
        <taxon>metagenomes</taxon>
        <taxon>ecological metagenomes</taxon>
    </lineage>
</organism>
<name>A0A0F9K0U3_9ZZZZ</name>
<evidence type="ECO:0008006" key="3">
    <source>
        <dbReference type="Google" id="ProtNLM"/>
    </source>
</evidence>
<accession>A0A0F9K0U3</accession>
<dbReference type="InterPro" id="IPR036412">
    <property type="entry name" value="HAD-like_sf"/>
</dbReference>
<gene>
    <name evidence="2" type="ORF">LCGC14_1692680</name>
</gene>
<proteinExistence type="predicted"/>
<feature type="region of interest" description="Disordered" evidence="1">
    <location>
        <begin position="104"/>
        <end position="125"/>
    </location>
</feature>
<dbReference type="SUPFAM" id="SSF56784">
    <property type="entry name" value="HAD-like"/>
    <property type="match status" value="1"/>
</dbReference>